<feature type="compositionally biased region" description="Acidic residues" evidence="1">
    <location>
        <begin position="22"/>
        <end position="39"/>
    </location>
</feature>
<accession>A0AAN5DBP0</accession>
<protein>
    <submittedName>
        <fullName evidence="2">Uncharacterized protein</fullName>
    </submittedName>
</protein>
<dbReference type="Proteomes" id="UP001328107">
    <property type="component" value="Unassembled WGS sequence"/>
</dbReference>
<name>A0AAN5DBP0_9BILA</name>
<evidence type="ECO:0000313" key="2">
    <source>
        <dbReference type="EMBL" id="GMR60101.1"/>
    </source>
</evidence>
<feature type="non-terminal residue" evidence="2">
    <location>
        <position position="77"/>
    </location>
</feature>
<organism evidence="2 3">
    <name type="scientific">Pristionchus mayeri</name>
    <dbReference type="NCBI Taxonomy" id="1317129"/>
    <lineage>
        <taxon>Eukaryota</taxon>
        <taxon>Metazoa</taxon>
        <taxon>Ecdysozoa</taxon>
        <taxon>Nematoda</taxon>
        <taxon>Chromadorea</taxon>
        <taxon>Rhabditida</taxon>
        <taxon>Rhabditina</taxon>
        <taxon>Diplogasteromorpha</taxon>
        <taxon>Diplogasteroidea</taxon>
        <taxon>Neodiplogasteridae</taxon>
        <taxon>Pristionchus</taxon>
    </lineage>
</organism>
<feature type="non-terminal residue" evidence="2">
    <location>
        <position position="1"/>
    </location>
</feature>
<sequence length="77" mass="8937">HHDCETVVDRCLDFLLSFSQEEASDDEDSEEVSRDDDEIHPEVGMTNYRALEIDLNSILLFNRLLVKGNQRPLIVYL</sequence>
<feature type="region of interest" description="Disordered" evidence="1">
    <location>
        <begin position="21"/>
        <end position="41"/>
    </location>
</feature>
<comment type="caution">
    <text evidence="2">The sequence shown here is derived from an EMBL/GenBank/DDBJ whole genome shotgun (WGS) entry which is preliminary data.</text>
</comment>
<keyword evidence="3" id="KW-1185">Reference proteome</keyword>
<gene>
    <name evidence="2" type="ORF">PMAYCL1PPCAC_30296</name>
</gene>
<dbReference type="AlphaFoldDB" id="A0AAN5DBP0"/>
<dbReference type="EMBL" id="BTRK01000006">
    <property type="protein sequence ID" value="GMR60101.1"/>
    <property type="molecule type" value="Genomic_DNA"/>
</dbReference>
<evidence type="ECO:0000256" key="1">
    <source>
        <dbReference type="SAM" id="MobiDB-lite"/>
    </source>
</evidence>
<reference evidence="3" key="1">
    <citation type="submission" date="2022-10" db="EMBL/GenBank/DDBJ databases">
        <title>Genome assembly of Pristionchus species.</title>
        <authorList>
            <person name="Yoshida K."/>
            <person name="Sommer R.J."/>
        </authorList>
    </citation>
    <scope>NUCLEOTIDE SEQUENCE [LARGE SCALE GENOMIC DNA]</scope>
    <source>
        <strain evidence="3">RS5460</strain>
    </source>
</reference>
<evidence type="ECO:0000313" key="3">
    <source>
        <dbReference type="Proteomes" id="UP001328107"/>
    </source>
</evidence>
<proteinExistence type="predicted"/>